<dbReference type="EMBL" id="JAAOIW010000001">
    <property type="protein sequence ID" value="NHN29033.1"/>
    <property type="molecule type" value="Genomic_DNA"/>
</dbReference>
<dbReference type="Pfam" id="PF25137">
    <property type="entry name" value="ADH_Fe_C"/>
    <property type="match status" value="1"/>
</dbReference>
<organism evidence="6 7">
    <name type="scientific">Paenibacillus agricola</name>
    <dbReference type="NCBI Taxonomy" id="2716264"/>
    <lineage>
        <taxon>Bacteria</taxon>
        <taxon>Bacillati</taxon>
        <taxon>Bacillota</taxon>
        <taxon>Bacilli</taxon>
        <taxon>Bacillales</taxon>
        <taxon>Paenibacillaceae</taxon>
        <taxon>Paenibacillus</taxon>
    </lineage>
</organism>
<dbReference type="InterPro" id="IPR056798">
    <property type="entry name" value="ADH_Fe_C"/>
</dbReference>
<dbReference type="InterPro" id="IPR039697">
    <property type="entry name" value="Alcohol_dehydrogenase_Fe"/>
</dbReference>
<evidence type="ECO:0000256" key="1">
    <source>
        <dbReference type="ARBA" id="ARBA00007358"/>
    </source>
</evidence>
<comment type="similarity">
    <text evidence="1">Belongs to the iron-containing alcohol dehydrogenase family.</text>
</comment>
<dbReference type="InterPro" id="IPR018211">
    <property type="entry name" value="ADH_Fe_CS"/>
</dbReference>
<dbReference type="Gene3D" id="3.40.50.1970">
    <property type="match status" value="1"/>
</dbReference>
<name>A0ABX0IZ98_9BACL</name>
<dbReference type="PANTHER" id="PTHR11496:SF102">
    <property type="entry name" value="ALCOHOL DEHYDROGENASE 4"/>
    <property type="match status" value="1"/>
</dbReference>
<evidence type="ECO:0000256" key="2">
    <source>
        <dbReference type="ARBA" id="ARBA00023002"/>
    </source>
</evidence>
<evidence type="ECO:0000259" key="4">
    <source>
        <dbReference type="Pfam" id="PF00465"/>
    </source>
</evidence>
<sequence>MPGQIIYGAGVFAEVGNIAIGLGKKALIISDPIMEQIGVVAECQRYLEAVSLVFATFTGVPSEPTDAYVNEALELCRKEQCDLIITVGGGSCIDTAKAVAVMMTNTGYIGDYRGANPFKQAPLPLIAIPTTAGTGSEVTKVTVIIDTVNDVKMMISQPELLPRVAIVDPLLTLSCPPHVTAATGLDALCHAVEAYLSRKAHPLTDTLALGAITRIMSHLPTAYEQGADLIAREQMAIGSMMAGAAFSNASVTLVHGMSRPIGALFHVPHGISNAMLLAAVLEFTRPAAERKLAEIGRMIWPHLTGDSDERLADAFISEIKRLCKQLNIPNLRGWGIDEQRFTKLLPKMAADAILSGSPGNNQRVPTEQELTQLYQLCFDYKL</sequence>
<dbReference type="PANTHER" id="PTHR11496">
    <property type="entry name" value="ALCOHOL DEHYDROGENASE"/>
    <property type="match status" value="1"/>
</dbReference>
<dbReference type="Proteomes" id="UP001165962">
    <property type="component" value="Unassembled WGS sequence"/>
</dbReference>
<evidence type="ECO:0000313" key="6">
    <source>
        <dbReference type="EMBL" id="NHN29033.1"/>
    </source>
</evidence>
<keyword evidence="7" id="KW-1185">Reference proteome</keyword>
<keyword evidence="2" id="KW-0560">Oxidoreductase</keyword>
<proteinExistence type="inferred from homology"/>
<accession>A0ABX0IZ98</accession>
<dbReference type="RefSeq" id="WP_166146728.1">
    <property type="nucleotide sequence ID" value="NZ_JAAOIW010000001.1"/>
</dbReference>
<dbReference type="Gene3D" id="1.20.1090.10">
    <property type="entry name" value="Dehydroquinate synthase-like - alpha domain"/>
    <property type="match status" value="1"/>
</dbReference>
<evidence type="ECO:0000256" key="3">
    <source>
        <dbReference type="ARBA" id="ARBA00023027"/>
    </source>
</evidence>
<comment type="caution">
    <text evidence="6">The sequence shown here is derived from an EMBL/GenBank/DDBJ whole genome shotgun (WGS) entry which is preliminary data.</text>
</comment>
<dbReference type="Pfam" id="PF00465">
    <property type="entry name" value="Fe-ADH"/>
    <property type="match status" value="1"/>
</dbReference>
<evidence type="ECO:0000313" key="7">
    <source>
        <dbReference type="Proteomes" id="UP001165962"/>
    </source>
</evidence>
<evidence type="ECO:0000259" key="5">
    <source>
        <dbReference type="Pfam" id="PF25137"/>
    </source>
</evidence>
<feature type="domain" description="Alcohol dehydrogenase iron-type/glycerol dehydrogenase GldA" evidence="4">
    <location>
        <begin position="2"/>
        <end position="169"/>
    </location>
</feature>
<dbReference type="PROSITE" id="PS00913">
    <property type="entry name" value="ADH_IRON_1"/>
    <property type="match status" value="1"/>
</dbReference>
<gene>
    <name evidence="6" type="ORF">G9U52_04200</name>
</gene>
<dbReference type="SUPFAM" id="SSF56796">
    <property type="entry name" value="Dehydroquinate synthase-like"/>
    <property type="match status" value="1"/>
</dbReference>
<feature type="domain" description="Fe-containing alcohol dehydrogenase-like C-terminal" evidence="5">
    <location>
        <begin position="180"/>
        <end position="375"/>
    </location>
</feature>
<dbReference type="CDD" id="cd08194">
    <property type="entry name" value="Fe-ADH-like"/>
    <property type="match status" value="1"/>
</dbReference>
<keyword evidence="3" id="KW-0520">NAD</keyword>
<dbReference type="InterPro" id="IPR001670">
    <property type="entry name" value="ADH_Fe/GldA"/>
</dbReference>
<reference evidence="6" key="1">
    <citation type="submission" date="2020-03" db="EMBL/GenBank/DDBJ databases">
        <title>Draft sequencing of Paenibacilllus sp. S3N08.</title>
        <authorList>
            <person name="Kim D.-U."/>
        </authorList>
    </citation>
    <scope>NUCLEOTIDE SEQUENCE</scope>
    <source>
        <strain evidence="6">S3N08</strain>
    </source>
</reference>
<protein>
    <submittedName>
        <fullName evidence="6">Iron-containing alcohol dehydrogenase</fullName>
    </submittedName>
</protein>